<feature type="domain" description="CENP-V/GFA" evidence="5">
    <location>
        <begin position="5"/>
        <end position="116"/>
    </location>
</feature>
<sequence length="153" mass="16967">MVNPMQGECQCGQVKYELTKPAFVAYTCHCRACQKLSSSAFNLCMQVPAEALAISQGNAASRVRVADSGNELTSWFCTACGSALFAQNSARPRIRTLYAGTLDNPESVEVSAHIWVKRKLPWIILPQEHRIFEGAGDWTEDYADDMSRYKPEG</sequence>
<accession>A0A7R6PC85</accession>
<keyword evidence="4" id="KW-0456">Lyase</keyword>
<dbReference type="PANTHER" id="PTHR33337">
    <property type="entry name" value="GFA DOMAIN-CONTAINING PROTEIN"/>
    <property type="match status" value="1"/>
</dbReference>
<organism evidence="6 7">
    <name type="scientific">Amphritea japonica ATCC BAA-1530</name>
    <dbReference type="NCBI Taxonomy" id="1278309"/>
    <lineage>
        <taxon>Bacteria</taxon>
        <taxon>Pseudomonadati</taxon>
        <taxon>Pseudomonadota</taxon>
        <taxon>Gammaproteobacteria</taxon>
        <taxon>Oceanospirillales</taxon>
        <taxon>Oceanospirillaceae</taxon>
        <taxon>Amphritea</taxon>
    </lineage>
</organism>
<dbReference type="PROSITE" id="PS51891">
    <property type="entry name" value="CENP_V_GFA"/>
    <property type="match status" value="1"/>
</dbReference>
<dbReference type="PANTHER" id="PTHR33337:SF40">
    <property type="entry name" value="CENP-V_GFA DOMAIN-CONTAINING PROTEIN-RELATED"/>
    <property type="match status" value="1"/>
</dbReference>
<dbReference type="Pfam" id="PF04828">
    <property type="entry name" value="GFA"/>
    <property type="match status" value="1"/>
</dbReference>
<keyword evidence="7" id="KW-1185">Reference proteome</keyword>
<evidence type="ECO:0000256" key="4">
    <source>
        <dbReference type="ARBA" id="ARBA00023239"/>
    </source>
</evidence>
<keyword evidence="3" id="KW-0862">Zinc</keyword>
<proteinExistence type="inferred from homology"/>
<keyword evidence="2" id="KW-0479">Metal-binding</keyword>
<dbReference type="AlphaFoldDB" id="A0A7R6PC85"/>
<gene>
    <name evidence="6" type="ORF">AMJAP_1751</name>
</gene>
<evidence type="ECO:0000256" key="2">
    <source>
        <dbReference type="ARBA" id="ARBA00022723"/>
    </source>
</evidence>
<evidence type="ECO:0000313" key="7">
    <source>
        <dbReference type="Proteomes" id="UP000595663"/>
    </source>
</evidence>
<comment type="similarity">
    <text evidence="1">Belongs to the Gfa family.</text>
</comment>
<dbReference type="GO" id="GO:0016846">
    <property type="term" value="F:carbon-sulfur lyase activity"/>
    <property type="evidence" value="ECO:0007669"/>
    <property type="project" value="InterPro"/>
</dbReference>
<reference evidence="6 7" key="1">
    <citation type="journal article" date="2008" name="Int. J. Syst. Evol. Microbiol.">
        <title>Amphritea japonica sp. nov. and Amphritea balenae sp. nov., isolated from the sediment adjacent to sperm whale carcasses off Kagoshima, Japan.</title>
        <authorList>
            <person name="Miyazaki M."/>
            <person name="Nogi Y."/>
            <person name="Fujiwara Y."/>
            <person name="Kawato M."/>
            <person name="Nagahama T."/>
            <person name="Kubokawa K."/>
            <person name="Horikoshi K."/>
        </authorList>
    </citation>
    <scope>NUCLEOTIDE SEQUENCE [LARGE SCALE GENOMIC DNA]</scope>
    <source>
        <strain evidence="6 7">ATCC BAA-1530</strain>
    </source>
</reference>
<evidence type="ECO:0000259" key="5">
    <source>
        <dbReference type="PROSITE" id="PS51891"/>
    </source>
</evidence>
<evidence type="ECO:0000256" key="1">
    <source>
        <dbReference type="ARBA" id="ARBA00005495"/>
    </source>
</evidence>
<dbReference type="Gene3D" id="3.90.1590.10">
    <property type="entry name" value="glutathione-dependent formaldehyde- activating enzyme (gfa)"/>
    <property type="match status" value="1"/>
</dbReference>
<dbReference type="EMBL" id="AP014545">
    <property type="protein sequence ID" value="BBB26346.1"/>
    <property type="molecule type" value="Genomic_DNA"/>
</dbReference>
<protein>
    <submittedName>
        <fullName evidence="6">Aldehyde-activating protein</fullName>
    </submittedName>
</protein>
<dbReference type="InterPro" id="IPR006913">
    <property type="entry name" value="CENP-V/GFA"/>
</dbReference>
<dbReference type="Proteomes" id="UP000595663">
    <property type="component" value="Chromosome"/>
</dbReference>
<name>A0A7R6PC85_9GAMM</name>
<dbReference type="SUPFAM" id="SSF51316">
    <property type="entry name" value="Mss4-like"/>
    <property type="match status" value="1"/>
</dbReference>
<dbReference type="KEGG" id="ajp:AMJAP_1751"/>
<dbReference type="GO" id="GO:0046872">
    <property type="term" value="F:metal ion binding"/>
    <property type="evidence" value="ECO:0007669"/>
    <property type="project" value="UniProtKB-KW"/>
</dbReference>
<dbReference type="OrthoDB" id="9786619at2"/>
<dbReference type="RefSeq" id="WP_019622329.1">
    <property type="nucleotide sequence ID" value="NZ_AP014545.1"/>
</dbReference>
<evidence type="ECO:0000313" key="6">
    <source>
        <dbReference type="EMBL" id="BBB26346.1"/>
    </source>
</evidence>
<dbReference type="InterPro" id="IPR011057">
    <property type="entry name" value="Mss4-like_sf"/>
</dbReference>
<evidence type="ECO:0000256" key="3">
    <source>
        <dbReference type="ARBA" id="ARBA00022833"/>
    </source>
</evidence>